<proteinExistence type="predicted"/>
<dbReference type="OrthoDB" id="5854334at2"/>
<reference evidence="1 2" key="1">
    <citation type="submission" date="2019-07" db="EMBL/GenBank/DDBJ databases">
        <title>Whole genome shotgun sequence of Vibrio sagamiensis NBRC 104589.</title>
        <authorList>
            <person name="Hosoyama A."/>
            <person name="Uohara A."/>
            <person name="Ohji S."/>
            <person name="Ichikawa N."/>
        </authorList>
    </citation>
    <scope>NUCLEOTIDE SEQUENCE [LARGE SCALE GENOMIC DNA]</scope>
    <source>
        <strain evidence="1 2">NBRC 104589</strain>
    </source>
</reference>
<dbReference type="RefSeq" id="WP_039979872.1">
    <property type="nucleotide sequence ID" value="NZ_BAOJ01000022.1"/>
</dbReference>
<organism evidence="1 2">
    <name type="scientific">Vibrio sagamiensis NBRC 104589</name>
    <dbReference type="NCBI Taxonomy" id="1219064"/>
    <lineage>
        <taxon>Bacteria</taxon>
        <taxon>Pseudomonadati</taxon>
        <taxon>Pseudomonadota</taxon>
        <taxon>Gammaproteobacteria</taxon>
        <taxon>Vibrionales</taxon>
        <taxon>Vibrionaceae</taxon>
        <taxon>Vibrio</taxon>
    </lineage>
</organism>
<evidence type="ECO:0000313" key="1">
    <source>
        <dbReference type="EMBL" id="GEM77172.1"/>
    </source>
</evidence>
<dbReference type="EMBL" id="BJXJ01000043">
    <property type="protein sequence ID" value="GEM77172.1"/>
    <property type="molecule type" value="Genomic_DNA"/>
</dbReference>
<name>A0A511QL17_9VIBR</name>
<sequence length="266" mass="30300">MDYLLEENNISVAHDTVLPGGHFVKAGSKITIVSSQGEYNGYKMRVPPPEFEALMLFNALDAAFKAMQMKKVILTQRSSFDEIIEIDTSEENMQKFFAMCQQAMAAITFSISAIESWVNKSFILHGKYDGKPIQLLLEVPNKKPREVSSDKIASDRYIPIRSKLFQLAPQIFDVPPLKEHSSLKIAVSELVEERNIVMHMQSSLTINSLELDRVSYAVKLYKVSAFHGPKQILNYLNYIYEKSALPTPLWLNVANRKLKAYHKKLK</sequence>
<dbReference type="Proteomes" id="UP000321922">
    <property type="component" value="Unassembled WGS sequence"/>
</dbReference>
<dbReference type="AlphaFoldDB" id="A0A511QL17"/>
<accession>A0A511QL17</accession>
<protein>
    <submittedName>
        <fullName evidence="1">Uncharacterized protein</fullName>
    </submittedName>
</protein>
<gene>
    <name evidence="1" type="ORF">VSA01S_32840</name>
</gene>
<evidence type="ECO:0000313" key="2">
    <source>
        <dbReference type="Proteomes" id="UP000321922"/>
    </source>
</evidence>
<comment type="caution">
    <text evidence="1">The sequence shown here is derived from an EMBL/GenBank/DDBJ whole genome shotgun (WGS) entry which is preliminary data.</text>
</comment>
<keyword evidence="2" id="KW-1185">Reference proteome</keyword>